<dbReference type="Proteomes" id="UP000000657">
    <property type="component" value="Chromosome"/>
</dbReference>
<sequence>MTEDKRAGHEWAVLPRFPLPVAKAGFHAPARVTRRGSRPIETSRPYFQVMALTCALALPSIRCKIAGLCPVRTILDLHLYHGSLITWRDRNTRLLSWPEVDQDKASLIIPGGTAQDSRSPAVAAFLRAATAVASAAQSDVQTNAQADAQTSQRAMM</sequence>
<evidence type="ECO:0000313" key="2">
    <source>
        <dbReference type="Proteomes" id="UP000000657"/>
    </source>
</evidence>
<organism evidence="1 2">
    <name type="scientific">Frankia alni (strain DSM 45986 / CECT 9034 / ACN14a)</name>
    <dbReference type="NCBI Taxonomy" id="326424"/>
    <lineage>
        <taxon>Bacteria</taxon>
        <taxon>Bacillati</taxon>
        <taxon>Actinomycetota</taxon>
        <taxon>Actinomycetes</taxon>
        <taxon>Frankiales</taxon>
        <taxon>Frankiaceae</taxon>
        <taxon>Frankia</taxon>
    </lineage>
</organism>
<accession>Q0REA4</accession>
<evidence type="ECO:0000313" key="1">
    <source>
        <dbReference type="EMBL" id="CAJ64207.1"/>
    </source>
</evidence>
<dbReference type="EMBL" id="CT573213">
    <property type="protein sequence ID" value="CAJ64207.1"/>
    <property type="molecule type" value="Genomic_DNA"/>
</dbReference>
<gene>
    <name evidence="1" type="ordered locus">FRAAL5574</name>
</gene>
<dbReference type="RefSeq" id="WP_011606657.1">
    <property type="nucleotide sequence ID" value="NC_008278.1"/>
</dbReference>
<keyword evidence="2" id="KW-1185">Reference proteome</keyword>
<reference evidence="1 2" key="1">
    <citation type="journal article" date="2007" name="Genome Res.">
        <title>Genome characteristics of facultatively symbiotic Frankia sp. strains reflect host range and host plant biogeography.</title>
        <authorList>
            <person name="Normand P."/>
            <person name="Lapierre P."/>
            <person name="Tisa L.S."/>
            <person name="Gogarten J.P."/>
            <person name="Alloisio N."/>
            <person name="Bagnarol E."/>
            <person name="Bassi C.A."/>
            <person name="Berry A.M."/>
            <person name="Bickhart D.M."/>
            <person name="Choisne N."/>
            <person name="Couloux A."/>
            <person name="Cournoyer B."/>
            <person name="Cruveiller S."/>
            <person name="Daubin V."/>
            <person name="Demange N."/>
            <person name="Francino M.P."/>
            <person name="Goltsman E."/>
            <person name="Huang Y."/>
            <person name="Kopp O.R."/>
            <person name="Labarre L."/>
            <person name="Lapidus A."/>
            <person name="Lavire C."/>
            <person name="Marechal J."/>
            <person name="Martinez M."/>
            <person name="Mastronunzio J.E."/>
            <person name="Mullin B.C."/>
            <person name="Niemann J."/>
            <person name="Pujic P."/>
            <person name="Rawnsley T."/>
            <person name="Rouy Z."/>
            <person name="Schenowitz C."/>
            <person name="Sellstedt A."/>
            <person name="Tavares F."/>
            <person name="Tomkins J.P."/>
            <person name="Vallenet D."/>
            <person name="Valverde C."/>
            <person name="Wall L.G."/>
            <person name="Wang Y."/>
            <person name="Medigue C."/>
            <person name="Benson D.R."/>
        </authorList>
    </citation>
    <scope>NUCLEOTIDE SEQUENCE [LARGE SCALE GENOMIC DNA]</scope>
    <source>
        <strain evidence="2">DSM 45986 / CECT 9034 / ACN14a</strain>
    </source>
</reference>
<dbReference type="AlphaFoldDB" id="Q0REA4"/>
<dbReference type="KEGG" id="fal:FRAAL5574"/>
<protein>
    <submittedName>
        <fullName evidence="1">Uncharacterized protein</fullName>
    </submittedName>
</protein>
<proteinExistence type="predicted"/>
<dbReference type="HOGENOM" id="CLU_1683989_0_0_11"/>
<name>Q0REA4_FRAAA</name>